<dbReference type="Proteomes" id="UP000829196">
    <property type="component" value="Unassembled WGS sequence"/>
</dbReference>
<sequence>MLSFSFSLKSLTKEFDRKVWVCVFNNFDVKKVIAESRLETLDALQGSLEEKVMSKKFLLVLDDIWEEDEEKDKSK</sequence>
<reference evidence="2" key="1">
    <citation type="journal article" date="2022" name="Front. Genet.">
        <title>Chromosome-Scale Assembly of the Dendrobium nobile Genome Provides Insights Into the Molecular Mechanism of the Biosynthesis of the Medicinal Active Ingredient of Dendrobium.</title>
        <authorList>
            <person name="Xu Q."/>
            <person name="Niu S.-C."/>
            <person name="Li K.-L."/>
            <person name="Zheng P.-J."/>
            <person name="Zhang X.-J."/>
            <person name="Jia Y."/>
            <person name="Liu Y."/>
            <person name="Niu Y.-X."/>
            <person name="Yu L.-H."/>
            <person name="Chen D.-F."/>
            <person name="Zhang G.-Q."/>
        </authorList>
    </citation>
    <scope>NUCLEOTIDE SEQUENCE</scope>
    <source>
        <tissue evidence="2">Leaf</tissue>
    </source>
</reference>
<accession>A0A8T3B2M6</accession>
<keyword evidence="3" id="KW-1185">Reference proteome</keyword>
<evidence type="ECO:0000259" key="1">
    <source>
        <dbReference type="Pfam" id="PF00931"/>
    </source>
</evidence>
<dbReference type="EMBL" id="JAGYWB010000011">
    <property type="protein sequence ID" value="KAI0503704.1"/>
    <property type="molecule type" value="Genomic_DNA"/>
</dbReference>
<dbReference type="InterPro" id="IPR027417">
    <property type="entry name" value="P-loop_NTPase"/>
</dbReference>
<name>A0A8T3B2M6_DENNO</name>
<dbReference type="Gene3D" id="3.40.50.300">
    <property type="entry name" value="P-loop containing nucleotide triphosphate hydrolases"/>
    <property type="match status" value="1"/>
</dbReference>
<gene>
    <name evidence="2" type="ORF">KFK09_014642</name>
</gene>
<dbReference type="OrthoDB" id="786390at2759"/>
<feature type="domain" description="NB-ARC" evidence="1">
    <location>
        <begin position="9"/>
        <end position="68"/>
    </location>
</feature>
<dbReference type="SMR" id="A0A8T3B2M6"/>
<evidence type="ECO:0000313" key="3">
    <source>
        <dbReference type="Proteomes" id="UP000829196"/>
    </source>
</evidence>
<dbReference type="AlphaFoldDB" id="A0A8T3B2M6"/>
<evidence type="ECO:0000313" key="2">
    <source>
        <dbReference type="EMBL" id="KAI0503704.1"/>
    </source>
</evidence>
<organism evidence="2 3">
    <name type="scientific">Dendrobium nobile</name>
    <name type="common">Orchid</name>
    <dbReference type="NCBI Taxonomy" id="94219"/>
    <lineage>
        <taxon>Eukaryota</taxon>
        <taxon>Viridiplantae</taxon>
        <taxon>Streptophyta</taxon>
        <taxon>Embryophyta</taxon>
        <taxon>Tracheophyta</taxon>
        <taxon>Spermatophyta</taxon>
        <taxon>Magnoliopsida</taxon>
        <taxon>Liliopsida</taxon>
        <taxon>Asparagales</taxon>
        <taxon>Orchidaceae</taxon>
        <taxon>Epidendroideae</taxon>
        <taxon>Malaxideae</taxon>
        <taxon>Dendrobiinae</taxon>
        <taxon>Dendrobium</taxon>
    </lineage>
</organism>
<proteinExistence type="predicted"/>
<protein>
    <recommendedName>
        <fullName evidence="1">NB-ARC domain-containing protein</fullName>
    </recommendedName>
</protein>
<dbReference type="Pfam" id="PF00931">
    <property type="entry name" value="NB-ARC"/>
    <property type="match status" value="1"/>
</dbReference>
<dbReference type="GO" id="GO:0043531">
    <property type="term" value="F:ADP binding"/>
    <property type="evidence" value="ECO:0007669"/>
    <property type="project" value="InterPro"/>
</dbReference>
<dbReference type="InterPro" id="IPR002182">
    <property type="entry name" value="NB-ARC"/>
</dbReference>
<comment type="caution">
    <text evidence="2">The sequence shown here is derived from an EMBL/GenBank/DDBJ whole genome shotgun (WGS) entry which is preliminary data.</text>
</comment>
<dbReference type="SUPFAM" id="SSF52540">
    <property type="entry name" value="P-loop containing nucleoside triphosphate hydrolases"/>
    <property type="match status" value="1"/>
</dbReference>